<accession>A0A699GZP3</accession>
<name>A0A699GZP3_TANCI</name>
<gene>
    <name evidence="1" type="ORF">Tci_265697</name>
</gene>
<reference evidence="1" key="1">
    <citation type="journal article" date="2019" name="Sci. Rep.">
        <title>Draft genome of Tanacetum cinerariifolium, the natural source of mosquito coil.</title>
        <authorList>
            <person name="Yamashiro T."/>
            <person name="Shiraishi A."/>
            <person name="Satake H."/>
            <person name="Nakayama K."/>
        </authorList>
    </citation>
    <scope>NUCLEOTIDE SEQUENCE</scope>
</reference>
<dbReference type="EMBL" id="BKCJ010081220">
    <property type="protein sequence ID" value="GEW93721.1"/>
    <property type="molecule type" value="Genomic_DNA"/>
</dbReference>
<organism evidence="1">
    <name type="scientific">Tanacetum cinerariifolium</name>
    <name type="common">Dalmatian daisy</name>
    <name type="synonym">Chrysanthemum cinerariifolium</name>
    <dbReference type="NCBI Taxonomy" id="118510"/>
    <lineage>
        <taxon>Eukaryota</taxon>
        <taxon>Viridiplantae</taxon>
        <taxon>Streptophyta</taxon>
        <taxon>Embryophyta</taxon>
        <taxon>Tracheophyta</taxon>
        <taxon>Spermatophyta</taxon>
        <taxon>Magnoliopsida</taxon>
        <taxon>eudicotyledons</taxon>
        <taxon>Gunneridae</taxon>
        <taxon>Pentapetalae</taxon>
        <taxon>asterids</taxon>
        <taxon>campanulids</taxon>
        <taxon>Asterales</taxon>
        <taxon>Asteraceae</taxon>
        <taxon>Asteroideae</taxon>
        <taxon>Anthemideae</taxon>
        <taxon>Anthemidinae</taxon>
        <taxon>Tanacetum</taxon>
    </lineage>
</organism>
<sequence>MASSSAPQIDYALMVHHSSEYSPPETGLVVLVFQKGDDPIDAINHMMSFLTAVVTSRVTIQPIQGRQNSMSAGSLRPFASGSGGASGRQKVIVSYNCKDPGMIESSSNQTVVTTNVAYQADDLDAYDSDCDELNSAKISLMANLSHYGSDNLAEVNNQDNRANHLIHQEMQVPATSEQSTILTQSNTEITMQTDEPNLSATTTIVEFLKELPKVSMVNSCLKKLKFHLASFDMVVKERTTDTAITEGIWGFKHTKACFHDEIIPFVKALKELFTSFDQCLIDEVTEVQNVFKQIELVVEQHYLQATEKVLVIKALKEQLNKLKGKAVLTEAVSLNPIDPELLKVDVAPLVPKLRKNRTAHIDYIRHTQEEAATLREIVGSERLLSPLNTSLDYALTPKNKTKQIRLTEQITKSERTTVTTPPSANIDSNTPVLSSTGVTLVSSASGSLIETPTIVPPREPIPIVNSTDKPVVTLVYSRKTKAANKNVPNKMEPNNSWGSSCSNVHSSLITCMLSKSSFGTWTPIMGYGDYQIRNVTISRVYYVEGLGHNLFSVGQFCDSDLEVAFRQHTCFIRNLDGVDLLTGSRGNNLYTLSLQDMIAESAGTDLVTPAGTDLVNPAGTDLVTPAGTDLVTLARTDLVTPAETDQVTPAGTDLVYPAGTDLDIFSDNQSSSATVLTDLVHRQLEPILHINRNRSRLFL</sequence>
<proteinExistence type="predicted"/>
<dbReference type="AlphaFoldDB" id="A0A699GZP3"/>
<comment type="caution">
    <text evidence="1">The sequence shown here is derived from an EMBL/GenBank/DDBJ whole genome shotgun (WGS) entry which is preliminary data.</text>
</comment>
<protein>
    <submittedName>
        <fullName evidence="1">Integrase, catalytic region, zinc finger, CCHC-type, peptidase aspartic, catalytic</fullName>
    </submittedName>
</protein>
<evidence type="ECO:0000313" key="1">
    <source>
        <dbReference type="EMBL" id="GEW93721.1"/>
    </source>
</evidence>